<keyword evidence="2" id="KW-1185">Reference proteome</keyword>
<proteinExistence type="predicted"/>
<dbReference type="PANTHER" id="PTHR34923">
    <property type="entry name" value="SMALL INTEGRAL MEMBRANE PROTEIN 20"/>
    <property type="match status" value="1"/>
</dbReference>
<dbReference type="InterPro" id="IPR027917">
    <property type="entry name" value="MITRAC7/Phoenixin"/>
</dbReference>
<comment type="caution">
    <text evidence="1">The sequence shown here is derived from an EMBL/GenBank/DDBJ whole genome shotgun (WGS) entry which is preliminary data.</text>
</comment>
<evidence type="ECO:0000313" key="2">
    <source>
        <dbReference type="Proteomes" id="UP001145742"/>
    </source>
</evidence>
<dbReference type="Pfam" id="PF15061">
    <property type="entry name" value="MITRAC7_Phoenixin"/>
    <property type="match status" value="1"/>
</dbReference>
<organism evidence="1 2">
    <name type="scientific">Willisornis vidua</name>
    <name type="common">Xingu scale-backed antbird</name>
    <dbReference type="NCBI Taxonomy" id="1566151"/>
    <lineage>
        <taxon>Eukaryota</taxon>
        <taxon>Metazoa</taxon>
        <taxon>Chordata</taxon>
        <taxon>Craniata</taxon>
        <taxon>Vertebrata</taxon>
        <taxon>Euteleostomi</taxon>
        <taxon>Archelosauria</taxon>
        <taxon>Archosauria</taxon>
        <taxon>Dinosauria</taxon>
        <taxon>Saurischia</taxon>
        <taxon>Theropoda</taxon>
        <taxon>Coelurosauria</taxon>
        <taxon>Aves</taxon>
        <taxon>Neognathae</taxon>
        <taxon>Neoaves</taxon>
        <taxon>Telluraves</taxon>
        <taxon>Australaves</taxon>
        <taxon>Passeriformes</taxon>
        <taxon>Thamnophilidae</taxon>
        <taxon>Willisornis</taxon>
    </lineage>
</organism>
<gene>
    <name evidence="1" type="ORF">WISP_23863</name>
</gene>
<evidence type="ECO:0000313" key="1">
    <source>
        <dbReference type="EMBL" id="KAJ7425359.1"/>
    </source>
</evidence>
<evidence type="ECO:0008006" key="3">
    <source>
        <dbReference type="Google" id="ProtNLM"/>
    </source>
</evidence>
<protein>
    <recommendedName>
        <fullName evidence="3">Small integral membrane protein 20</fullName>
    </recommendedName>
</protein>
<dbReference type="PANTHER" id="PTHR34923:SF1">
    <property type="entry name" value="SMALL INTEGRAL MEMBRANE PROTEIN 20"/>
    <property type="match status" value="1"/>
</dbReference>
<dbReference type="EMBL" id="WHWB01032531">
    <property type="protein sequence ID" value="KAJ7425359.1"/>
    <property type="molecule type" value="Genomic_DNA"/>
</dbReference>
<sequence>MARLSRTIGIFAAFAAVVGAAFYPIYLRPLLLPEEYKKEQSINRAGIVQEDIQPGERKSGILVSTQLSFEALWIVKDATKPSSTNTSEGVNMTKDIDKLPDYMQTWRNNLNK</sequence>
<reference evidence="1" key="1">
    <citation type="submission" date="2019-10" db="EMBL/GenBank/DDBJ databases">
        <authorList>
            <person name="Soares A.E.R."/>
            <person name="Aleixo A."/>
            <person name="Schneider P."/>
            <person name="Miyaki C.Y."/>
            <person name="Schneider M.P."/>
            <person name="Mello C."/>
            <person name="Vasconcelos A.T.R."/>
        </authorList>
    </citation>
    <scope>NUCLEOTIDE SEQUENCE</scope>
    <source>
        <tissue evidence="1">Muscle</tissue>
    </source>
</reference>
<dbReference type="Proteomes" id="UP001145742">
    <property type="component" value="Unassembled WGS sequence"/>
</dbReference>
<accession>A0ABQ9DT65</accession>
<name>A0ABQ9DT65_9PASS</name>